<dbReference type="PANTHER" id="PTHR37816">
    <property type="entry name" value="YALI0E33011P"/>
    <property type="match status" value="1"/>
</dbReference>
<dbReference type="InterPro" id="IPR027417">
    <property type="entry name" value="P-loop_NTPase"/>
</dbReference>
<dbReference type="RefSeq" id="WP_181448757.1">
    <property type="nucleotide sequence ID" value="NZ_POUD01000052.1"/>
</dbReference>
<sequence>MKRVVILGRGGSGKSTLAARLGAITGLSVIELDEHFWRAGLEPTPPDQWAAVQDELVRAEAWIMDGDLGPYDVPGVRLQAADTVILLDLSFWRCAWRAVRRSSERADFWWWVWAYRRRSRPLLLAVIATHAGDATLHVIRNPRALRRFTAQVAAGRTPERP</sequence>
<name>A0A2W2F0L7_9ACTN</name>
<keyword evidence="1" id="KW-0418">Kinase</keyword>
<keyword evidence="1" id="KW-0808">Transferase</keyword>
<comment type="caution">
    <text evidence="1">The sequence shown here is derived from an EMBL/GenBank/DDBJ whole genome shotgun (WGS) entry which is preliminary data.</text>
</comment>
<dbReference type="SUPFAM" id="SSF52540">
    <property type="entry name" value="P-loop containing nucleoside triphosphate hydrolases"/>
    <property type="match status" value="1"/>
</dbReference>
<evidence type="ECO:0000313" key="2">
    <source>
        <dbReference type="Proteomes" id="UP000249304"/>
    </source>
</evidence>
<keyword evidence="2" id="KW-1185">Reference proteome</keyword>
<protein>
    <submittedName>
        <fullName evidence="1">Adenylate kinase</fullName>
    </submittedName>
</protein>
<reference evidence="1 2" key="1">
    <citation type="submission" date="2018-01" db="EMBL/GenBank/DDBJ databases">
        <title>Draft genome sequence of Nonomuraea sp. KC333.</title>
        <authorList>
            <person name="Sahin N."/>
            <person name="Saygin H."/>
            <person name="Ay H."/>
        </authorList>
    </citation>
    <scope>NUCLEOTIDE SEQUENCE [LARGE SCALE GENOMIC DNA]</scope>
    <source>
        <strain evidence="1 2">KC333</strain>
    </source>
</reference>
<organism evidence="1 2">
    <name type="scientific">Nonomuraea aridisoli</name>
    <dbReference type="NCBI Taxonomy" id="2070368"/>
    <lineage>
        <taxon>Bacteria</taxon>
        <taxon>Bacillati</taxon>
        <taxon>Actinomycetota</taxon>
        <taxon>Actinomycetes</taxon>
        <taxon>Streptosporangiales</taxon>
        <taxon>Streptosporangiaceae</taxon>
        <taxon>Nonomuraea</taxon>
    </lineage>
</organism>
<dbReference type="InterPro" id="IPR052922">
    <property type="entry name" value="Cytidylate_Kinase-2"/>
</dbReference>
<dbReference type="AlphaFoldDB" id="A0A2W2F0L7"/>
<accession>A0A2W2F0L7</accession>
<gene>
    <name evidence="1" type="ORF">C1J01_14950</name>
</gene>
<evidence type="ECO:0000313" key="1">
    <source>
        <dbReference type="EMBL" id="PZG18438.1"/>
    </source>
</evidence>
<dbReference type="PANTHER" id="PTHR37816:SF3">
    <property type="entry name" value="MODULATES DNA TOPOLOGY"/>
    <property type="match status" value="1"/>
</dbReference>
<proteinExistence type="predicted"/>
<dbReference type="EMBL" id="POUD01000052">
    <property type="protein sequence ID" value="PZG18438.1"/>
    <property type="molecule type" value="Genomic_DNA"/>
</dbReference>
<dbReference type="GO" id="GO:0016301">
    <property type="term" value="F:kinase activity"/>
    <property type="evidence" value="ECO:0007669"/>
    <property type="project" value="UniProtKB-KW"/>
</dbReference>
<dbReference type="Gene3D" id="3.40.50.300">
    <property type="entry name" value="P-loop containing nucleotide triphosphate hydrolases"/>
    <property type="match status" value="1"/>
</dbReference>
<dbReference type="Proteomes" id="UP000249304">
    <property type="component" value="Unassembled WGS sequence"/>
</dbReference>